<dbReference type="OrthoDB" id="5296999at2"/>
<dbReference type="InterPro" id="IPR001950">
    <property type="entry name" value="SUI1"/>
</dbReference>
<dbReference type="Gene3D" id="3.30.780.10">
    <property type="entry name" value="SUI1-like domain"/>
    <property type="match status" value="1"/>
</dbReference>
<protein>
    <recommendedName>
        <fullName evidence="3">SUI1 domain-containing protein</fullName>
    </recommendedName>
</protein>
<dbReference type="EMBL" id="CP017834">
    <property type="protein sequence ID" value="APJ04937.1"/>
    <property type="molecule type" value="Genomic_DNA"/>
</dbReference>
<organism evidence="4 5">
    <name type="scientific">Silvanigrella aquatica</name>
    <dbReference type="NCBI Taxonomy" id="1915309"/>
    <lineage>
        <taxon>Bacteria</taxon>
        <taxon>Pseudomonadati</taxon>
        <taxon>Bdellovibrionota</taxon>
        <taxon>Oligoflexia</taxon>
        <taxon>Silvanigrellales</taxon>
        <taxon>Silvanigrellaceae</taxon>
        <taxon>Silvanigrella</taxon>
    </lineage>
</organism>
<proteinExistence type="predicted"/>
<dbReference type="SUPFAM" id="SSF55159">
    <property type="entry name" value="eIF1-like"/>
    <property type="match status" value="1"/>
</dbReference>
<evidence type="ECO:0000256" key="2">
    <source>
        <dbReference type="ARBA" id="ARBA00022917"/>
    </source>
</evidence>
<evidence type="ECO:0000259" key="3">
    <source>
        <dbReference type="Pfam" id="PF01253"/>
    </source>
</evidence>
<accession>A0A1L4D444</accession>
<dbReference type="InterPro" id="IPR005872">
    <property type="entry name" value="SUI1_arc_bac"/>
</dbReference>
<evidence type="ECO:0000313" key="5">
    <source>
        <dbReference type="Proteomes" id="UP000184731"/>
    </source>
</evidence>
<keyword evidence="1" id="KW-0810">Translation regulation</keyword>
<dbReference type="GO" id="GO:0006417">
    <property type="term" value="P:regulation of translation"/>
    <property type="evidence" value="ECO:0007669"/>
    <property type="project" value="UniProtKB-KW"/>
</dbReference>
<feature type="domain" description="SUI1" evidence="3">
    <location>
        <begin position="49"/>
        <end position="107"/>
    </location>
</feature>
<dbReference type="InterPro" id="IPR036877">
    <property type="entry name" value="SUI1_dom_sf"/>
</dbReference>
<evidence type="ECO:0000256" key="1">
    <source>
        <dbReference type="ARBA" id="ARBA00022845"/>
    </source>
</evidence>
<dbReference type="GO" id="GO:0003743">
    <property type="term" value="F:translation initiation factor activity"/>
    <property type="evidence" value="ECO:0007669"/>
    <property type="project" value="InterPro"/>
</dbReference>
<sequence>MSEKKKSKPIKLEWQGGLASLHEEAPIALRGADTPASSPPQKLPIGEIQGKVSIRKESKGRAGKPVAILFNFADDLAKNPENLKTLCSKLKTTLACGGTVENGEIILILRNFEKLKEILLKLNLIAK</sequence>
<keyword evidence="5" id="KW-1185">Reference proteome</keyword>
<name>A0A1L4D444_9BACT</name>
<dbReference type="RefSeq" id="WP_148698696.1">
    <property type="nucleotide sequence ID" value="NZ_CP017834.1"/>
</dbReference>
<dbReference type="KEGG" id="saqi:AXG55_13945"/>
<dbReference type="Pfam" id="PF01253">
    <property type="entry name" value="SUI1"/>
    <property type="match status" value="1"/>
</dbReference>
<gene>
    <name evidence="4" type="ORF">AXG55_13945</name>
</gene>
<dbReference type="AlphaFoldDB" id="A0A1L4D444"/>
<evidence type="ECO:0000313" key="4">
    <source>
        <dbReference type="EMBL" id="APJ04937.1"/>
    </source>
</evidence>
<keyword evidence="2" id="KW-0648">Protein biosynthesis</keyword>
<dbReference type="CDD" id="cd11567">
    <property type="entry name" value="YciH_like"/>
    <property type="match status" value="1"/>
</dbReference>
<dbReference type="Proteomes" id="UP000184731">
    <property type="component" value="Chromosome"/>
</dbReference>
<reference evidence="4 5" key="1">
    <citation type="submission" date="2016-10" db="EMBL/GenBank/DDBJ databases">
        <title>Silvanigrella aquatica sp. nov., isolated from a freshwater lake located in the Black Forest, Germany, description of Silvanigrellaceae fam. nov., Silvanigrellales ord. nov., reclassification of the order Bdellovibrionales in the class Oligoflexia, reclassification of the families Bacteriovoracaceae and Halobacteriovoraceae in the new order Bacteriovoracales ord. nov., and reclassification of the family Pseudobacteriovoracaceae in the order Oligoflexiales.</title>
        <authorList>
            <person name="Hahn M.W."/>
            <person name="Schmidt J."/>
            <person name="Koll U."/>
            <person name="Rohde M."/>
            <person name="Verbag S."/>
            <person name="Pitt A."/>
            <person name="Nakai R."/>
            <person name="Naganuma T."/>
            <person name="Lang E."/>
        </authorList>
    </citation>
    <scope>NUCLEOTIDE SEQUENCE [LARGE SCALE GENOMIC DNA]</scope>
    <source>
        <strain evidence="4 5">MWH-Nonnen-W8red</strain>
    </source>
</reference>